<dbReference type="InterPro" id="IPR032675">
    <property type="entry name" value="LRR_dom_sf"/>
</dbReference>
<feature type="non-terminal residue" evidence="1">
    <location>
        <position position="265"/>
    </location>
</feature>
<dbReference type="AlphaFoldDB" id="A0A9N9CU49"/>
<evidence type="ECO:0000313" key="1">
    <source>
        <dbReference type="EMBL" id="CAG8614422.1"/>
    </source>
</evidence>
<sequence length="265" mass="30586">GIKFPLSKFPKTHRSTVYAYSAFLKHLNFYKLVAFVGAREQELEEDHYNQMSKMRVVLRTLLRLFVEYGAKIQSLIISTRVGPYPVQDHDDTLATPEAKTLLSNIKELKIEATKYMFSDIFKSLATISCNVKNLDIEWSDMIRHRNSSEMKINWNKLLSAPKNLHAFRLYNSERADIIGPALVHQQHALRTVELEKVDFESCEPLTELASCINLATLQFKDCTHVTSELTEPLVKANFSHLRHLHLSGNNKCQELLDWAKKINRK</sequence>
<gene>
    <name evidence="1" type="ORF">AGERDE_LOCUS9756</name>
</gene>
<keyword evidence="2" id="KW-1185">Reference proteome</keyword>
<proteinExistence type="predicted"/>
<reference evidence="1" key="1">
    <citation type="submission" date="2021-06" db="EMBL/GenBank/DDBJ databases">
        <authorList>
            <person name="Kallberg Y."/>
            <person name="Tangrot J."/>
            <person name="Rosling A."/>
        </authorList>
    </citation>
    <scope>NUCLEOTIDE SEQUENCE</scope>
    <source>
        <strain evidence="1">MT106</strain>
    </source>
</reference>
<comment type="caution">
    <text evidence="1">The sequence shown here is derived from an EMBL/GenBank/DDBJ whole genome shotgun (WGS) entry which is preliminary data.</text>
</comment>
<name>A0A9N9CU49_9GLOM</name>
<dbReference type="OrthoDB" id="2311114at2759"/>
<accession>A0A9N9CU49</accession>
<protein>
    <submittedName>
        <fullName evidence="1">6743_t:CDS:1</fullName>
    </submittedName>
</protein>
<evidence type="ECO:0000313" key="2">
    <source>
        <dbReference type="Proteomes" id="UP000789831"/>
    </source>
</evidence>
<dbReference type="Gene3D" id="3.80.10.10">
    <property type="entry name" value="Ribonuclease Inhibitor"/>
    <property type="match status" value="1"/>
</dbReference>
<dbReference type="EMBL" id="CAJVPL010002580">
    <property type="protein sequence ID" value="CAG8614422.1"/>
    <property type="molecule type" value="Genomic_DNA"/>
</dbReference>
<organism evidence="1 2">
    <name type="scientific">Ambispora gerdemannii</name>
    <dbReference type="NCBI Taxonomy" id="144530"/>
    <lineage>
        <taxon>Eukaryota</taxon>
        <taxon>Fungi</taxon>
        <taxon>Fungi incertae sedis</taxon>
        <taxon>Mucoromycota</taxon>
        <taxon>Glomeromycotina</taxon>
        <taxon>Glomeromycetes</taxon>
        <taxon>Archaeosporales</taxon>
        <taxon>Ambisporaceae</taxon>
        <taxon>Ambispora</taxon>
    </lineage>
</organism>
<dbReference type="Proteomes" id="UP000789831">
    <property type="component" value="Unassembled WGS sequence"/>
</dbReference>
<dbReference type="SUPFAM" id="SSF52047">
    <property type="entry name" value="RNI-like"/>
    <property type="match status" value="1"/>
</dbReference>